<dbReference type="InterPro" id="IPR041700">
    <property type="entry name" value="OMP_b-brl_3"/>
</dbReference>
<keyword evidence="2" id="KW-0472">Membrane</keyword>
<feature type="domain" description="Outer membrane protein beta-barrel" evidence="5">
    <location>
        <begin position="374"/>
        <end position="796"/>
    </location>
</feature>
<evidence type="ECO:0000259" key="5">
    <source>
        <dbReference type="Pfam" id="PF14905"/>
    </source>
</evidence>
<evidence type="ECO:0000256" key="4">
    <source>
        <dbReference type="SAM" id="SignalP"/>
    </source>
</evidence>
<dbReference type="EMBL" id="CP155618">
    <property type="protein sequence ID" value="XBL13202.1"/>
    <property type="molecule type" value="Genomic_DNA"/>
</dbReference>
<dbReference type="Pfam" id="PF13715">
    <property type="entry name" value="CarbopepD_reg_2"/>
    <property type="match status" value="1"/>
</dbReference>
<protein>
    <submittedName>
        <fullName evidence="6">Outer membrane beta-barrel family protein</fullName>
    </submittedName>
</protein>
<dbReference type="Gene3D" id="2.170.130.10">
    <property type="entry name" value="TonB-dependent receptor, plug domain"/>
    <property type="match status" value="1"/>
</dbReference>
<evidence type="ECO:0000256" key="1">
    <source>
        <dbReference type="ARBA" id="ARBA00004442"/>
    </source>
</evidence>
<feature type="chain" id="PRO_5043918874" evidence="4">
    <location>
        <begin position="21"/>
        <end position="823"/>
    </location>
</feature>
<evidence type="ECO:0000256" key="2">
    <source>
        <dbReference type="ARBA" id="ARBA00023136"/>
    </source>
</evidence>
<accession>A0AAU7ECP3</accession>
<dbReference type="PANTHER" id="PTHR40980">
    <property type="entry name" value="PLUG DOMAIN-CONTAINING PROTEIN"/>
    <property type="match status" value="1"/>
</dbReference>
<dbReference type="InterPro" id="IPR037066">
    <property type="entry name" value="Plug_dom_sf"/>
</dbReference>
<feature type="signal peptide" evidence="4">
    <location>
        <begin position="1"/>
        <end position="20"/>
    </location>
</feature>
<dbReference type="Gene3D" id="2.60.40.1120">
    <property type="entry name" value="Carboxypeptidase-like, regulatory domain"/>
    <property type="match status" value="1"/>
</dbReference>
<dbReference type="SUPFAM" id="SSF56935">
    <property type="entry name" value="Porins"/>
    <property type="match status" value="1"/>
</dbReference>
<dbReference type="AlphaFoldDB" id="A0AAU7ECP3"/>
<evidence type="ECO:0000313" key="7">
    <source>
        <dbReference type="Proteomes" id="UP001224325"/>
    </source>
</evidence>
<dbReference type="SUPFAM" id="SSF49464">
    <property type="entry name" value="Carboxypeptidase regulatory domain-like"/>
    <property type="match status" value="1"/>
</dbReference>
<comment type="subcellular location">
    <subcellularLocation>
        <location evidence="1">Cell outer membrane</location>
    </subcellularLocation>
</comment>
<organism evidence="6 7">
    <name type="scientific">Mariniflexile litorale</name>
    <dbReference type="NCBI Taxonomy" id="3045158"/>
    <lineage>
        <taxon>Bacteria</taxon>
        <taxon>Pseudomonadati</taxon>
        <taxon>Bacteroidota</taxon>
        <taxon>Flavobacteriia</taxon>
        <taxon>Flavobacteriales</taxon>
        <taxon>Flavobacteriaceae</taxon>
        <taxon>Mariniflexile</taxon>
    </lineage>
</organism>
<evidence type="ECO:0000256" key="3">
    <source>
        <dbReference type="ARBA" id="ARBA00023237"/>
    </source>
</evidence>
<evidence type="ECO:0000313" key="6">
    <source>
        <dbReference type="EMBL" id="XBL13202.1"/>
    </source>
</evidence>
<dbReference type="KEGG" id="mlil:QLS71_012825"/>
<keyword evidence="3" id="KW-0998">Cell outer membrane</keyword>
<proteinExistence type="predicted"/>
<gene>
    <name evidence="6" type="ORF">QLS71_012825</name>
</gene>
<dbReference type="Proteomes" id="UP001224325">
    <property type="component" value="Chromosome"/>
</dbReference>
<name>A0AAU7ECP3_9FLAO</name>
<dbReference type="InterPro" id="IPR036942">
    <property type="entry name" value="Beta-barrel_TonB_sf"/>
</dbReference>
<dbReference type="PANTHER" id="PTHR40980:SF4">
    <property type="entry name" value="TONB-DEPENDENT RECEPTOR-LIKE BETA-BARREL DOMAIN-CONTAINING PROTEIN"/>
    <property type="match status" value="1"/>
</dbReference>
<dbReference type="RefSeq" id="WP_308992692.1">
    <property type="nucleotide sequence ID" value="NZ_CP155618.1"/>
</dbReference>
<sequence length="823" mass="92196">MKKLFLACALLFSIVNNTHATTLKSPDDKTGTISGIVLDATLKQPLPYVNIIIKNTKEEILTGGITSEDGSFKIEKIEEGKIIVSIQYIGYKTLRKEVSINKGNYNINLGNIFLEETAEGLDEVIVVAETSTIQQKVDRKVITIGKDLAATGSASELMIGIPSVSVDAQTGDISLRGNSNVRVMVDGKLSNIPTAQLLKQIPSTAIKSIELITNPSAKYNPEGMSGIINIILHKNTMVGFNGNVSIGLTHQIEAKFNSSLDMNYRTGKFNIYGSYSNNISKNRNKGFISRPENNSEQIFKFLDKRQSHLYKVGVDYYLDDKNTISIFTTQNTSDSSTEGQTDAIFNDDNTYNQKQLFISNSDNTSSQYNFDYKHDFSKEGHNIELELDYNVFDDERPADFMFLLGSNEDYKDFNNTDRKSTTANLDYVNPLTETTKLELGLQARLFNSDITYASTGQSLNNEGLLRPTPSTNFDYTRDIYSGYATYSKNFEKMTFQIGLRAENVKEDAVALSSEAESTQTFNNDYFELYPSAFITYSPSDKNSYQLSYSRRVDRPGIDQVNPIKEWSTPLISSYGNINLTPQFTNSIEANYTRTLNNKKGTVTGGVFYRIINDDINRALFIDRSDINSGRVILTHDNFGKTSSSGFELSSNYKPVKWWSINSSFDIYSQVSKGIAENLTAPIETATIDDIETTISEVDNVTWNFRMYNNFALSKTVSLTAFGLYRGKDKSLQFVRDPMYFVNLGARVGFAEGKGTFSLNFNDIFDTMEFAFNGKKPFVQNGAFNWESNTWNAGLSYRFGGGKYRAKARKNRDKNEESGGGGFM</sequence>
<keyword evidence="4" id="KW-0732">Signal</keyword>
<dbReference type="Gene3D" id="2.40.170.20">
    <property type="entry name" value="TonB-dependent receptor, beta-barrel domain"/>
    <property type="match status" value="1"/>
</dbReference>
<dbReference type="InterPro" id="IPR008969">
    <property type="entry name" value="CarboxyPept-like_regulatory"/>
</dbReference>
<keyword evidence="7" id="KW-1185">Reference proteome</keyword>
<reference evidence="6" key="1">
    <citation type="submission" date="2024-04" db="EMBL/GenBank/DDBJ databases">
        <title>Mariniflexile litorale, isolated from the shallow sediments of the Sea of Japan.</title>
        <authorList>
            <person name="Romanenko L."/>
            <person name="Isaeva M."/>
        </authorList>
    </citation>
    <scope>NUCLEOTIDE SEQUENCE [LARGE SCALE GENOMIC DNA]</scope>
    <source>
        <strain evidence="6">KMM 9835</strain>
    </source>
</reference>
<dbReference type="GO" id="GO:0009279">
    <property type="term" value="C:cell outer membrane"/>
    <property type="evidence" value="ECO:0007669"/>
    <property type="project" value="UniProtKB-SubCell"/>
</dbReference>
<dbReference type="Pfam" id="PF14905">
    <property type="entry name" value="OMP_b-brl_3"/>
    <property type="match status" value="1"/>
</dbReference>